<evidence type="ECO:0000313" key="9">
    <source>
        <dbReference type="Proteomes" id="UP001221763"/>
    </source>
</evidence>
<keyword evidence="1 6" id="KW-0963">Cytoplasm</keyword>
<feature type="region of interest" description="Domain III" evidence="6">
    <location>
        <begin position="143"/>
        <end position="185"/>
    </location>
</feature>
<comment type="subcellular location">
    <subcellularLocation>
        <location evidence="6">Cytoplasm</location>
    </subcellularLocation>
</comment>
<dbReference type="Proteomes" id="UP001221763">
    <property type="component" value="Unassembled WGS sequence"/>
</dbReference>
<evidence type="ECO:0000256" key="4">
    <source>
        <dbReference type="ARBA" id="ARBA00023172"/>
    </source>
</evidence>
<evidence type="ECO:0000256" key="3">
    <source>
        <dbReference type="ARBA" id="ARBA00023125"/>
    </source>
</evidence>
<dbReference type="Gene3D" id="1.10.150.20">
    <property type="entry name" value="5' to 3' exonuclease, C-terminal subdomain"/>
    <property type="match status" value="1"/>
</dbReference>
<keyword evidence="5 6" id="KW-0234">DNA repair</keyword>
<dbReference type="SMART" id="SM00278">
    <property type="entry name" value="HhH1"/>
    <property type="match status" value="2"/>
</dbReference>
<dbReference type="EMBL" id="JANHJP010000001">
    <property type="protein sequence ID" value="MDC9031855.1"/>
    <property type="molecule type" value="Genomic_DNA"/>
</dbReference>
<feature type="domain" description="Helix-hairpin-helix DNA-binding motif class 1" evidence="7">
    <location>
        <begin position="70"/>
        <end position="89"/>
    </location>
</feature>
<protein>
    <recommendedName>
        <fullName evidence="6">Holliday junction branch migration complex subunit RuvA</fullName>
    </recommendedName>
</protein>
<keyword evidence="3 6" id="KW-0238">DNA-binding</keyword>
<dbReference type="InterPro" id="IPR000085">
    <property type="entry name" value="RuvA"/>
</dbReference>
<keyword evidence="9" id="KW-1185">Reference proteome</keyword>
<keyword evidence="4 6" id="KW-0233">DNA recombination</keyword>
<dbReference type="InterPro" id="IPR003583">
    <property type="entry name" value="Hlx-hairpin-Hlx_DNA-bd_motif"/>
</dbReference>
<feature type="domain" description="Helix-hairpin-helix DNA-binding motif class 1" evidence="7">
    <location>
        <begin position="105"/>
        <end position="124"/>
    </location>
</feature>
<dbReference type="InterPro" id="IPR012340">
    <property type="entry name" value="NA-bd_OB-fold"/>
</dbReference>
<dbReference type="Pfam" id="PF01330">
    <property type="entry name" value="RuvA_N"/>
    <property type="match status" value="1"/>
</dbReference>
<organism evidence="8 9">
    <name type="scientific">Columbia Basin potato purple top phytoplasma</name>
    <dbReference type="NCBI Taxonomy" id="307134"/>
    <lineage>
        <taxon>Bacteria</taxon>
        <taxon>Bacillati</taxon>
        <taxon>Mycoplasmatota</taxon>
        <taxon>Mollicutes</taxon>
        <taxon>Acholeplasmatales</taxon>
        <taxon>Acholeplasmataceae</taxon>
        <taxon>Candidatus Phytoplasma</taxon>
        <taxon>16SrVI (Clover proliferation group)</taxon>
    </lineage>
</organism>
<comment type="caution">
    <text evidence="6">Lacks conserved residue(s) required for the propagation of feature annotation.</text>
</comment>
<dbReference type="Pfam" id="PF14520">
    <property type="entry name" value="HHH_5"/>
    <property type="match status" value="1"/>
</dbReference>
<dbReference type="CDD" id="cd14332">
    <property type="entry name" value="UBA_RuvA_C"/>
    <property type="match status" value="1"/>
</dbReference>
<sequence length="185" mass="21624">MYFYIKGKIASIHNDSVVLENNGIGYRIVFSNPYVFAINQEVKMFTYFYVRENIHSLYGFLNTEILFFFKKLISISGIGPKSAILLTNQDLFEEIQKSITENNFIYLSKFPGIGKKTAQQIIFNLQNNRSFYKNQFSLNPKQKDVKEVLINLGFKNKEIENVINKLDFNKKIEIIIKDALSFMMK</sequence>
<comment type="subunit">
    <text evidence="6">Homotetramer. Forms an RuvA(8)-RuvB(12)-Holliday junction (HJ) complex. HJ DNA is sandwiched between 2 RuvA tetramers; dsDNA enters through RuvA and exits via RuvB. An RuvB hexamer assembles on each DNA strand where it exits the tetramer. Each RuvB hexamer is contacted by two RuvA subunits (via domain III) on 2 adjacent RuvB subunits; this complex drives branch migration. In the full resolvosome a probable DNA-RuvA(4)-RuvB(12)-RuvC(2) complex forms which resolves the HJ.</text>
</comment>
<dbReference type="SUPFAM" id="SSF47781">
    <property type="entry name" value="RuvA domain 2-like"/>
    <property type="match status" value="1"/>
</dbReference>
<evidence type="ECO:0000256" key="1">
    <source>
        <dbReference type="ARBA" id="ARBA00022490"/>
    </source>
</evidence>
<dbReference type="InterPro" id="IPR011114">
    <property type="entry name" value="RuvA_C"/>
</dbReference>
<dbReference type="InterPro" id="IPR013849">
    <property type="entry name" value="DNA_helicase_Holl-junc_RuvA_I"/>
</dbReference>
<comment type="function">
    <text evidence="6">The RuvA-RuvB-RuvC complex processes Holliday junction (HJ) DNA during genetic recombination and DNA repair, while the RuvA-RuvB complex plays an important role in the rescue of blocked DNA replication forks via replication fork reversal (RFR). RuvA specifically binds to HJ cruciform DNA, conferring on it an open structure. The RuvB hexamer acts as an ATP-dependent pump, pulling dsDNA into and through the RuvAB complex. HJ branch migration allows RuvC to scan DNA until it finds its consensus sequence, where it cleaves and resolves the cruciform DNA.</text>
</comment>
<dbReference type="InterPro" id="IPR036267">
    <property type="entry name" value="RuvA_C_sf"/>
</dbReference>
<evidence type="ECO:0000256" key="6">
    <source>
        <dbReference type="HAMAP-Rule" id="MF_00031"/>
    </source>
</evidence>
<dbReference type="SUPFAM" id="SSF46929">
    <property type="entry name" value="DNA helicase RuvA subunit, C-terminal domain"/>
    <property type="match status" value="1"/>
</dbReference>
<dbReference type="NCBIfam" id="TIGR00084">
    <property type="entry name" value="ruvA"/>
    <property type="match status" value="1"/>
</dbReference>
<accession>A0ABT5L838</accession>
<dbReference type="HAMAP" id="MF_00031">
    <property type="entry name" value="DNA_HJ_migration_RuvA"/>
    <property type="match status" value="1"/>
</dbReference>
<reference evidence="8 9" key="1">
    <citation type="journal article" date="2023" name="Plant">
        <title>Draft Genome Sequence Resource of CBPPT1, a 'Candidatus Phytoplasma trifolii'-Related Strain Associated with Potato Purple Top Disease in the Columbia Basin, U.S.A.</title>
        <authorList>
            <person name="Wei W."/>
            <person name="Shao J."/>
            <person name="Bottner-Parker K.D."/>
            <person name="Zhao Y."/>
        </authorList>
    </citation>
    <scope>NUCLEOTIDE SEQUENCE [LARGE SCALE GENOMIC DNA]</scope>
    <source>
        <strain evidence="8 9">CBPPT1</strain>
    </source>
</reference>
<dbReference type="Gene3D" id="2.40.50.140">
    <property type="entry name" value="Nucleic acid-binding proteins"/>
    <property type="match status" value="1"/>
</dbReference>
<comment type="caution">
    <text evidence="8">The sequence shown here is derived from an EMBL/GenBank/DDBJ whole genome shotgun (WGS) entry which is preliminary data.</text>
</comment>
<evidence type="ECO:0000256" key="2">
    <source>
        <dbReference type="ARBA" id="ARBA00022763"/>
    </source>
</evidence>
<dbReference type="SUPFAM" id="SSF50249">
    <property type="entry name" value="Nucleic acid-binding proteins"/>
    <property type="match status" value="1"/>
</dbReference>
<comment type="domain">
    <text evidence="6">Has three domains with a flexible linker between the domains II and III and assumes an 'L' shape. Domain III is highly mobile and contacts RuvB.</text>
</comment>
<proteinExistence type="inferred from homology"/>
<gene>
    <name evidence="6" type="primary">ruvA</name>
    <name evidence="8" type="ORF">M8044_000074</name>
</gene>
<name>A0ABT5L838_9MOLU</name>
<keyword evidence="2 6" id="KW-0227">DNA damage</keyword>
<dbReference type="Pfam" id="PF07499">
    <property type="entry name" value="RuvA_C"/>
    <property type="match status" value="1"/>
</dbReference>
<dbReference type="InterPro" id="IPR010994">
    <property type="entry name" value="RuvA_2-like"/>
</dbReference>
<evidence type="ECO:0000256" key="5">
    <source>
        <dbReference type="ARBA" id="ARBA00023204"/>
    </source>
</evidence>
<evidence type="ECO:0000313" key="8">
    <source>
        <dbReference type="EMBL" id="MDC9031855.1"/>
    </source>
</evidence>
<evidence type="ECO:0000259" key="7">
    <source>
        <dbReference type="SMART" id="SM00278"/>
    </source>
</evidence>
<dbReference type="RefSeq" id="WP_273585088.1">
    <property type="nucleotide sequence ID" value="NZ_JANHJP010000001.1"/>
</dbReference>
<comment type="similarity">
    <text evidence="6">Belongs to the RuvA family.</text>
</comment>